<comment type="caution">
    <text evidence="1">The sequence shown here is derived from an EMBL/GenBank/DDBJ whole genome shotgun (WGS) entry which is preliminary data.</text>
</comment>
<name>A0AAV1RNG3_9ROSI</name>
<proteinExistence type="predicted"/>
<evidence type="ECO:0000313" key="2">
    <source>
        <dbReference type="Proteomes" id="UP001314170"/>
    </source>
</evidence>
<dbReference type="InterPro" id="IPR008803">
    <property type="entry name" value="RHD3/Sey1"/>
</dbReference>
<gene>
    <name evidence="1" type="ORF">DCAF_LOCUS11954</name>
</gene>
<dbReference type="PANTHER" id="PTHR45923:SF20">
    <property type="entry name" value="PROTEIN ROOT HAIR DEFECTIVE 3 HOMOLOG 2"/>
    <property type="match status" value="1"/>
</dbReference>
<reference evidence="1 2" key="1">
    <citation type="submission" date="2024-01" db="EMBL/GenBank/DDBJ databases">
        <authorList>
            <person name="Waweru B."/>
        </authorList>
    </citation>
    <scope>NUCLEOTIDE SEQUENCE [LARGE SCALE GENOMIC DNA]</scope>
</reference>
<dbReference type="PANTHER" id="PTHR45923">
    <property type="entry name" value="PROTEIN SEY1"/>
    <property type="match status" value="1"/>
</dbReference>
<dbReference type="Proteomes" id="UP001314170">
    <property type="component" value="Unassembled WGS sequence"/>
</dbReference>
<dbReference type="AlphaFoldDB" id="A0AAV1RNG3"/>
<organism evidence="1 2">
    <name type="scientific">Dovyalis caffra</name>
    <dbReference type="NCBI Taxonomy" id="77055"/>
    <lineage>
        <taxon>Eukaryota</taxon>
        <taxon>Viridiplantae</taxon>
        <taxon>Streptophyta</taxon>
        <taxon>Embryophyta</taxon>
        <taxon>Tracheophyta</taxon>
        <taxon>Spermatophyta</taxon>
        <taxon>Magnoliopsida</taxon>
        <taxon>eudicotyledons</taxon>
        <taxon>Gunneridae</taxon>
        <taxon>Pentapetalae</taxon>
        <taxon>rosids</taxon>
        <taxon>fabids</taxon>
        <taxon>Malpighiales</taxon>
        <taxon>Salicaceae</taxon>
        <taxon>Flacourtieae</taxon>
        <taxon>Dovyalis</taxon>
    </lineage>
</organism>
<evidence type="ECO:0000313" key="1">
    <source>
        <dbReference type="EMBL" id="CAK7336928.1"/>
    </source>
</evidence>
<sequence length="52" mass="5698">MVIAVRCEEIAEEKLKQFTSDDDWLALKEAVEAGPVSGIGATLSSILEIFWS</sequence>
<keyword evidence="2" id="KW-1185">Reference proteome</keyword>
<dbReference type="GO" id="GO:0016320">
    <property type="term" value="P:endoplasmic reticulum membrane fusion"/>
    <property type="evidence" value="ECO:0007669"/>
    <property type="project" value="TreeGrafter"/>
</dbReference>
<dbReference type="EMBL" id="CAWUPB010001009">
    <property type="protein sequence ID" value="CAK7336928.1"/>
    <property type="molecule type" value="Genomic_DNA"/>
</dbReference>
<dbReference type="GO" id="GO:0003924">
    <property type="term" value="F:GTPase activity"/>
    <property type="evidence" value="ECO:0007669"/>
    <property type="project" value="TreeGrafter"/>
</dbReference>
<dbReference type="GO" id="GO:0005783">
    <property type="term" value="C:endoplasmic reticulum"/>
    <property type="evidence" value="ECO:0007669"/>
    <property type="project" value="TreeGrafter"/>
</dbReference>
<protein>
    <submittedName>
        <fullName evidence="1">Uncharacterized protein</fullName>
    </submittedName>
</protein>
<accession>A0AAV1RNG3</accession>